<feature type="domain" description="Large ribosomal subunit protein eL14" evidence="4">
    <location>
        <begin position="51"/>
        <end position="129"/>
    </location>
</feature>
<dbReference type="GO" id="GO:0042273">
    <property type="term" value="P:ribosomal large subunit biogenesis"/>
    <property type="evidence" value="ECO:0007669"/>
    <property type="project" value="TreeGrafter"/>
</dbReference>
<dbReference type="InterPro" id="IPR039660">
    <property type="entry name" value="Ribosomal_eL14"/>
</dbReference>
<dbReference type="AlphaFoldDB" id="L0PCX6"/>
<evidence type="ECO:0000256" key="3">
    <source>
        <dbReference type="ARBA" id="ARBA00023274"/>
    </source>
</evidence>
<dbReference type="GO" id="GO:0003723">
    <property type="term" value="F:RNA binding"/>
    <property type="evidence" value="ECO:0007669"/>
    <property type="project" value="InterPro"/>
</dbReference>
<reference evidence="5 6" key="1">
    <citation type="journal article" date="2012" name="MBio">
        <title>De novo assembly of the Pneumocystis jirovecii genome from a single bronchoalveolar lavage fluid specimen from a patient.</title>
        <authorList>
            <person name="Cisse O.H."/>
            <person name="Pagni M."/>
            <person name="Hauser P.M."/>
        </authorList>
    </citation>
    <scope>NUCLEOTIDE SEQUENCE [LARGE SCALE GENOMIC DNA]</scope>
    <source>
        <strain evidence="5 6">SE8</strain>
    </source>
</reference>
<keyword evidence="3" id="KW-0687">Ribonucleoprotein</keyword>
<evidence type="ECO:0000313" key="6">
    <source>
        <dbReference type="Proteomes" id="UP000010422"/>
    </source>
</evidence>
<gene>
    <name evidence="5" type="ORF">PNEJI1_001647</name>
</gene>
<dbReference type="CDD" id="cd23702">
    <property type="entry name" value="eL14"/>
    <property type="match status" value="1"/>
</dbReference>
<evidence type="ECO:0000256" key="1">
    <source>
        <dbReference type="ARBA" id="ARBA00006592"/>
    </source>
</evidence>
<proteinExistence type="inferred from homology"/>
<evidence type="ECO:0000256" key="2">
    <source>
        <dbReference type="ARBA" id="ARBA00022980"/>
    </source>
</evidence>
<dbReference type="Gene3D" id="2.30.30.30">
    <property type="match status" value="1"/>
</dbReference>
<dbReference type="Gene3D" id="6.10.250.2270">
    <property type="match status" value="1"/>
</dbReference>
<comment type="similarity">
    <text evidence="1">Belongs to the eukaryotic ribosomal protein eL14 family.</text>
</comment>
<dbReference type="SUPFAM" id="SSF50104">
    <property type="entry name" value="Translation proteins SH3-like domain"/>
    <property type="match status" value="1"/>
</dbReference>
<protein>
    <recommendedName>
        <fullName evidence="4">Large ribosomal subunit protein eL14 domain-containing protein</fullName>
    </recommendedName>
</protein>
<keyword evidence="2" id="KW-0689">Ribosomal protein</keyword>
<dbReference type="InterPro" id="IPR002784">
    <property type="entry name" value="Ribosomal_eL14_dom"/>
</dbReference>
<dbReference type="EMBL" id="CAKM01000224">
    <property type="protein sequence ID" value="CCJ29924.1"/>
    <property type="molecule type" value="Genomic_DNA"/>
</dbReference>
<evidence type="ECO:0000259" key="4">
    <source>
        <dbReference type="Pfam" id="PF01929"/>
    </source>
</evidence>
<sequence>MVNSQLFKRMVQIGRVVLLINGDFKNRIAVIVEILDCRRVVLDGPKTCVSRHIASCNDFLLTSIMVHSLAHGARTGIVAKRWDAQDITAQWNKTTMAKKLLSRQRRAQLNDFERFQVGFLVMLLKKQRRIEVAKTLSVASL</sequence>
<evidence type="ECO:0000313" key="5">
    <source>
        <dbReference type="EMBL" id="CCJ29924.1"/>
    </source>
</evidence>
<organism evidence="6">
    <name type="scientific">Pneumocystis jirovecii</name>
    <name type="common">Human pneumocystis pneumonia agent</name>
    <dbReference type="NCBI Taxonomy" id="42068"/>
    <lineage>
        <taxon>Eukaryota</taxon>
        <taxon>Fungi</taxon>
        <taxon>Dikarya</taxon>
        <taxon>Ascomycota</taxon>
        <taxon>Taphrinomycotina</taxon>
        <taxon>Pneumocystomycetes</taxon>
        <taxon>Pneumocystaceae</taxon>
        <taxon>Pneumocystis</taxon>
    </lineage>
</organism>
<dbReference type="FunCoup" id="L0PCX6">
    <property type="interactions" value="386"/>
</dbReference>
<dbReference type="InterPro" id="IPR008991">
    <property type="entry name" value="Translation_prot_SH3-like_sf"/>
</dbReference>
<dbReference type="PANTHER" id="PTHR11127:SF2">
    <property type="entry name" value="LARGE RIBOSOMAL SUBUNIT PROTEIN EL14"/>
    <property type="match status" value="1"/>
</dbReference>
<dbReference type="Proteomes" id="UP000010422">
    <property type="component" value="Unassembled WGS sequence"/>
</dbReference>
<accession>L0PCX6</accession>
<name>L0PCX6_PNEJI</name>
<dbReference type="Pfam" id="PF01929">
    <property type="entry name" value="Ribosomal_L14e"/>
    <property type="match status" value="1"/>
</dbReference>
<dbReference type="GO" id="GO:0022625">
    <property type="term" value="C:cytosolic large ribosomal subunit"/>
    <property type="evidence" value="ECO:0007669"/>
    <property type="project" value="TreeGrafter"/>
</dbReference>
<dbReference type="PANTHER" id="PTHR11127">
    <property type="entry name" value="60S RIBOSOMAL PROTEIN L14"/>
    <property type="match status" value="1"/>
</dbReference>
<dbReference type="InParanoid" id="L0PCX6"/>
<dbReference type="GO" id="GO:0006412">
    <property type="term" value="P:translation"/>
    <property type="evidence" value="ECO:0007669"/>
    <property type="project" value="InterPro"/>
</dbReference>
<dbReference type="STRING" id="1209962.L0PCX6"/>
<dbReference type="InterPro" id="IPR014722">
    <property type="entry name" value="Rib_uL2_dom2"/>
</dbReference>
<dbReference type="GO" id="GO:0003735">
    <property type="term" value="F:structural constituent of ribosome"/>
    <property type="evidence" value="ECO:0007669"/>
    <property type="project" value="InterPro"/>
</dbReference>
<comment type="caution">
    <text evidence="5">The sequence shown here is derived from an EMBL/GenBank/DDBJ whole genome shotgun (WGS) entry which is preliminary data.</text>
</comment>
<dbReference type="VEuPathDB" id="FungiDB:PNEJI1_001647"/>